<protein>
    <submittedName>
        <fullName evidence="2">Uncharacterized protein</fullName>
    </submittedName>
</protein>
<keyword evidence="3" id="KW-1185">Reference proteome</keyword>
<keyword evidence="1" id="KW-1133">Transmembrane helix</keyword>
<comment type="caution">
    <text evidence="2">The sequence shown here is derived from an EMBL/GenBank/DDBJ whole genome shotgun (WGS) entry which is preliminary data.</text>
</comment>
<evidence type="ECO:0000313" key="2">
    <source>
        <dbReference type="EMBL" id="RFA39273.1"/>
    </source>
</evidence>
<sequence>MKAKDMFKHQLKWALLAYAVGVLVLALAVALRSLSVGMAAALFILSISLGARATMRCPFCQRSVASDIIRWPLVWESRVPERCPHCNTELDKNIY</sequence>
<evidence type="ECO:0000313" key="3">
    <source>
        <dbReference type="Proteomes" id="UP000256763"/>
    </source>
</evidence>
<accession>A0A3E0X0U5</accession>
<gene>
    <name evidence="2" type="ORF">CAL65_00115</name>
</gene>
<feature type="transmembrane region" description="Helical" evidence="1">
    <location>
        <begin position="12"/>
        <end position="31"/>
    </location>
</feature>
<dbReference type="EMBL" id="NFZW01000001">
    <property type="protein sequence ID" value="RFA39273.1"/>
    <property type="molecule type" value="Genomic_DNA"/>
</dbReference>
<keyword evidence="1" id="KW-0812">Transmembrane</keyword>
<keyword evidence="1" id="KW-0472">Membrane</keyword>
<evidence type="ECO:0000256" key="1">
    <source>
        <dbReference type="SAM" id="Phobius"/>
    </source>
</evidence>
<proteinExistence type="predicted"/>
<organism evidence="2 3">
    <name type="scientific">Alkalilimnicola ehrlichii</name>
    <dbReference type="NCBI Taxonomy" id="351052"/>
    <lineage>
        <taxon>Bacteria</taxon>
        <taxon>Pseudomonadati</taxon>
        <taxon>Pseudomonadota</taxon>
        <taxon>Gammaproteobacteria</taxon>
        <taxon>Chromatiales</taxon>
        <taxon>Ectothiorhodospiraceae</taxon>
        <taxon>Alkalilimnicola</taxon>
    </lineage>
</organism>
<dbReference type="RefSeq" id="WP_116300773.1">
    <property type="nucleotide sequence ID" value="NZ_NFZV01000001.1"/>
</dbReference>
<name>A0A3E0X0U5_9GAMM</name>
<feature type="transmembrane region" description="Helical" evidence="1">
    <location>
        <begin position="37"/>
        <end position="55"/>
    </location>
</feature>
<dbReference type="AlphaFoldDB" id="A0A3E0X0U5"/>
<reference evidence="3" key="1">
    <citation type="submission" date="2017-05" db="EMBL/GenBank/DDBJ databases">
        <authorList>
            <person name="Sharma S."/>
            <person name="Sidhu C."/>
            <person name="Pinnaka A.K."/>
        </authorList>
    </citation>
    <scope>NUCLEOTIDE SEQUENCE [LARGE SCALE GENOMIC DNA]</scope>
    <source>
        <strain evidence="3">AK93</strain>
    </source>
</reference>
<dbReference type="Proteomes" id="UP000256763">
    <property type="component" value="Unassembled WGS sequence"/>
</dbReference>